<dbReference type="Gene3D" id="3.40.50.300">
    <property type="entry name" value="P-loop containing nucleotide triphosphate hydrolases"/>
    <property type="match status" value="2"/>
</dbReference>
<evidence type="ECO:0000256" key="3">
    <source>
        <dbReference type="ARBA" id="ARBA00022448"/>
    </source>
</evidence>
<dbReference type="AlphaFoldDB" id="A0A4R2S261"/>
<reference evidence="11 12" key="1">
    <citation type="submission" date="2019-03" db="EMBL/GenBank/DDBJ databases">
        <title>Genomic Encyclopedia of Type Strains, Phase IV (KMG-IV): sequencing the most valuable type-strain genomes for metagenomic binning, comparative biology and taxonomic classification.</title>
        <authorList>
            <person name="Goeker M."/>
        </authorList>
    </citation>
    <scope>NUCLEOTIDE SEQUENCE [LARGE SCALE GENOMIC DNA]</scope>
    <source>
        <strain evidence="11 12">DSM 46831</strain>
    </source>
</reference>
<keyword evidence="5" id="KW-0547">Nucleotide-binding</keyword>
<keyword evidence="6 11" id="KW-0067">ATP-binding</keyword>
<accession>A0A4R2S261</accession>
<keyword evidence="3" id="KW-0813">Transport</keyword>
<keyword evidence="8" id="KW-0472">Membrane</keyword>
<evidence type="ECO:0000256" key="6">
    <source>
        <dbReference type="ARBA" id="ARBA00022840"/>
    </source>
</evidence>
<dbReference type="OrthoDB" id="501320at2"/>
<evidence type="ECO:0000256" key="2">
    <source>
        <dbReference type="ARBA" id="ARBA00005417"/>
    </source>
</evidence>
<dbReference type="CDD" id="cd03225">
    <property type="entry name" value="ABC_cobalt_CbiO_domain1"/>
    <property type="match status" value="2"/>
</dbReference>
<organism evidence="11 12">
    <name type="scientific">Baia soyae</name>
    <dbReference type="NCBI Taxonomy" id="1544746"/>
    <lineage>
        <taxon>Bacteria</taxon>
        <taxon>Bacillati</taxon>
        <taxon>Bacillota</taxon>
        <taxon>Bacilli</taxon>
        <taxon>Bacillales</taxon>
        <taxon>Thermoactinomycetaceae</taxon>
        <taxon>Baia</taxon>
    </lineage>
</organism>
<dbReference type="InterPro" id="IPR027417">
    <property type="entry name" value="P-loop_NTPase"/>
</dbReference>
<dbReference type="InterPro" id="IPR003593">
    <property type="entry name" value="AAA+_ATPase"/>
</dbReference>
<dbReference type="InterPro" id="IPR015856">
    <property type="entry name" value="ABC_transpr_CbiO/EcfA_su"/>
</dbReference>
<evidence type="ECO:0000256" key="7">
    <source>
        <dbReference type="ARBA" id="ARBA00022967"/>
    </source>
</evidence>
<comment type="subcellular location">
    <subcellularLocation>
        <location evidence="1">Cell membrane</location>
        <topology evidence="1">Peripheral membrane protein</topology>
    </subcellularLocation>
</comment>
<keyword evidence="12" id="KW-1185">Reference proteome</keyword>
<feature type="domain" description="ABC transporter" evidence="10">
    <location>
        <begin position="266"/>
        <end position="495"/>
    </location>
</feature>
<evidence type="ECO:0000256" key="1">
    <source>
        <dbReference type="ARBA" id="ARBA00004202"/>
    </source>
</evidence>
<dbReference type="InterPro" id="IPR003439">
    <property type="entry name" value="ABC_transporter-like_ATP-bd"/>
</dbReference>
<feature type="domain" description="ABC transporter" evidence="10">
    <location>
        <begin position="13"/>
        <end position="239"/>
    </location>
</feature>
<dbReference type="PANTHER" id="PTHR43553">
    <property type="entry name" value="HEAVY METAL TRANSPORTER"/>
    <property type="match status" value="1"/>
</dbReference>
<sequence>MCDHLTINKGYGVHKLRLKFPGDESLLFRDCHFQYEKGEKILFLGPSGCGKSTLLQVLAGLIPHAVDVPMKAEQVVVPESTAMVFQDPDSQFCMTHVDEEIAFVLENLQIPREEMPAQIKKFLSAVGLHLEDVQTSIHKLSGGMKQRLAIASAMALQPEVLFLDEPTALLDSEGTNQVWETIRQLPEDQTLLIVEHKIEQMLDVVDRIVLFRPDGTILADGKKEEVLANYQEQLREYGIWYPGIWEDRLIDCSEVPITNQADSPLLALRDFQVLHSGNVKLHVSHADLYKGEWIAVMGKNGAGKSTMLQGIRQLLKTKGTLLYQGSPIKRGDLQEIGFVFQNPELQFVASTVKDEVAYSVRQALKNPSEEEIDQVVRERLERFALWEHHHKHPYQLSVGQKRRLSVCATIHERHQILLLDEPTFGLDAQNTFSLLDWLEQFSQSGTTIVMVTHSEEIADHYADRVWWIEEGRLQKVSSNGVDGKELADGGNRERDVASSSKS</sequence>
<dbReference type="GO" id="GO:0042626">
    <property type="term" value="F:ATPase-coupled transmembrane transporter activity"/>
    <property type="evidence" value="ECO:0007669"/>
    <property type="project" value="TreeGrafter"/>
</dbReference>
<name>A0A4R2S261_9BACL</name>
<dbReference type="RefSeq" id="WP_131847472.1">
    <property type="nucleotide sequence ID" value="NZ_SLXV01000002.1"/>
</dbReference>
<evidence type="ECO:0000256" key="5">
    <source>
        <dbReference type="ARBA" id="ARBA00022741"/>
    </source>
</evidence>
<dbReference type="Pfam" id="PF00005">
    <property type="entry name" value="ABC_tran"/>
    <property type="match status" value="2"/>
</dbReference>
<dbReference type="SMART" id="SM00382">
    <property type="entry name" value="AAA"/>
    <property type="match status" value="2"/>
</dbReference>
<dbReference type="SUPFAM" id="SSF52540">
    <property type="entry name" value="P-loop containing nucleoside triphosphate hydrolases"/>
    <property type="match status" value="2"/>
</dbReference>
<dbReference type="GO" id="GO:0016887">
    <property type="term" value="F:ATP hydrolysis activity"/>
    <property type="evidence" value="ECO:0007669"/>
    <property type="project" value="InterPro"/>
</dbReference>
<dbReference type="GO" id="GO:0043190">
    <property type="term" value="C:ATP-binding cassette (ABC) transporter complex"/>
    <property type="evidence" value="ECO:0007669"/>
    <property type="project" value="TreeGrafter"/>
</dbReference>
<comment type="caution">
    <text evidence="11">The sequence shown here is derived from an EMBL/GenBank/DDBJ whole genome shotgun (WGS) entry which is preliminary data.</text>
</comment>
<keyword evidence="7" id="KW-1278">Translocase</keyword>
<evidence type="ECO:0000259" key="10">
    <source>
        <dbReference type="PROSITE" id="PS50893"/>
    </source>
</evidence>
<dbReference type="Proteomes" id="UP000294746">
    <property type="component" value="Unassembled WGS sequence"/>
</dbReference>
<gene>
    <name evidence="11" type="ORF">EDD57_10233</name>
</gene>
<dbReference type="InterPro" id="IPR017871">
    <property type="entry name" value="ABC_transporter-like_CS"/>
</dbReference>
<evidence type="ECO:0000313" key="12">
    <source>
        <dbReference type="Proteomes" id="UP000294746"/>
    </source>
</evidence>
<proteinExistence type="inferred from homology"/>
<keyword evidence="4" id="KW-1003">Cell membrane</keyword>
<protein>
    <submittedName>
        <fullName evidence="11">Energy-coupling factor transport system ATP-binding protein</fullName>
    </submittedName>
</protein>
<dbReference type="EMBL" id="SLXV01000002">
    <property type="protein sequence ID" value="TCP70393.1"/>
    <property type="molecule type" value="Genomic_DNA"/>
</dbReference>
<dbReference type="GO" id="GO:0005524">
    <property type="term" value="F:ATP binding"/>
    <property type="evidence" value="ECO:0007669"/>
    <property type="project" value="UniProtKB-KW"/>
</dbReference>
<evidence type="ECO:0000256" key="8">
    <source>
        <dbReference type="ARBA" id="ARBA00023136"/>
    </source>
</evidence>
<feature type="compositionally biased region" description="Basic and acidic residues" evidence="9">
    <location>
        <begin position="482"/>
        <end position="496"/>
    </location>
</feature>
<evidence type="ECO:0000256" key="9">
    <source>
        <dbReference type="SAM" id="MobiDB-lite"/>
    </source>
</evidence>
<dbReference type="InterPro" id="IPR050095">
    <property type="entry name" value="ECF_ABC_transporter_ATP-bd"/>
</dbReference>
<evidence type="ECO:0000313" key="11">
    <source>
        <dbReference type="EMBL" id="TCP70393.1"/>
    </source>
</evidence>
<feature type="region of interest" description="Disordered" evidence="9">
    <location>
        <begin position="479"/>
        <end position="502"/>
    </location>
</feature>
<comment type="similarity">
    <text evidence="2">Belongs to the ABC transporter superfamily.</text>
</comment>
<dbReference type="PROSITE" id="PS50893">
    <property type="entry name" value="ABC_TRANSPORTER_2"/>
    <property type="match status" value="2"/>
</dbReference>
<dbReference type="PROSITE" id="PS00211">
    <property type="entry name" value="ABC_TRANSPORTER_1"/>
    <property type="match status" value="2"/>
</dbReference>
<evidence type="ECO:0000256" key="4">
    <source>
        <dbReference type="ARBA" id="ARBA00022475"/>
    </source>
</evidence>